<dbReference type="InterPro" id="IPR005646">
    <property type="entry name" value="FapA"/>
</dbReference>
<sequence>MVQRADGVYADLAVPAPLRVAAVNQVFLSHCYFAGLDYGALMKALYDVGPALPPPLPGQAPLLRLAEGVVPFAPERQALYKTVKMGHGYAEYFFAPIYLEAEELPDGTVLPERQAKLDVDEFVADLWLKGVRFGVDVAAVAHAISTGKSERITVARELEPARGQDAVVVEVSQDIHRSDAPRARADGTVDLHSFQNRFPQIKQNMRLLKKLPCVPGLPGYDLAGMPSAPDAPKDLELRHLAGDGTAVEQHDDGEYLVSTKEGFLSVDPKSHRIAITDKIVSKEGVSGRTTGNLELAGGYEEFGDVQELREVHGSDITVHGDVYGNIHSKGGQVLLDRNLVGGNVHNAAGDIHVKGVASGAVLQTRAGKLVVGRAENCVLAATSVEVGEASNCEIVADEVRIGVAEGCAIAGRNIEIESCGPRKRTEMVIYVLVRDVSQFDQELADLRARSAAFAASNEALQAEIDAISQQPDMRRYLALAAKLRTQELTLTPEQGQHLRKIATAVAAEVQALGKLTQDLQAGQTQYKLLVERSARVAALRAEAAGLARCGLHMVAGETLVRTMPFQADSGALYHLAAKDIKQRLRGTPTGGEELFARASGSLDWHLSTHGAAS</sequence>
<dbReference type="EMBL" id="JACEZS010000002">
    <property type="protein sequence ID" value="MBA5604574.1"/>
    <property type="molecule type" value="Genomic_DNA"/>
</dbReference>
<comment type="caution">
    <text evidence="2">The sequence shown here is derived from an EMBL/GenBank/DDBJ whole genome shotgun (WGS) entry which is preliminary data.</text>
</comment>
<evidence type="ECO:0000313" key="3">
    <source>
        <dbReference type="Proteomes" id="UP000566711"/>
    </source>
</evidence>
<reference evidence="2 3" key="1">
    <citation type="submission" date="2020-07" db="EMBL/GenBank/DDBJ databases">
        <title>Novel species isolated from subtropical streams in China.</title>
        <authorList>
            <person name="Lu H."/>
        </authorList>
    </citation>
    <scope>NUCLEOTIDE SEQUENCE [LARGE SCALE GENOMIC DNA]</scope>
    <source>
        <strain evidence="2 3">FT3S</strain>
    </source>
</reference>
<dbReference type="Proteomes" id="UP000566711">
    <property type="component" value="Unassembled WGS sequence"/>
</dbReference>
<dbReference type="PANTHER" id="PTHR38032:SF1">
    <property type="entry name" value="RNA-BINDING PROTEIN KHPB N-TERMINAL DOMAIN-CONTAINING PROTEIN"/>
    <property type="match status" value="1"/>
</dbReference>
<dbReference type="AlphaFoldDB" id="A0A7W2EES8"/>
<accession>A0A7W2EES8</accession>
<evidence type="ECO:0000259" key="1">
    <source>
        <dbReference type="Pfam" id="PF20250"/>
    </source>
</evidence>
<organism evidence="2 3">
    <name type="scientific">Rugamonas fusca</name>
    <dbReference type="NCBI Taxonomy" id="2758568"/>
    <lineage>
        <taxon>Bacteria</taxon>
        <taxon>Pseudomonadati</taxon>
        <taxon>Pseudomonadota</taxon>
        <taxon>Betaproteobacteria</taxon>
        <taxon>Burkholderiales</taxon>
        <taxon>Oxalobacteraceae</taxon>
        <taxon>Telluria group</taxon>
        <taxon>Rugamonas</taxon>
    </lineage>
</organism>
<gene>
    <name evidence="2" type="ORF">H3H36_04260</name>
</gene>
<feature type="domain" description="Flagellar Assembly Protein A N-terminal region" evidence="1">
    <location>
        <begin position="112"/>
        <end position="267"/>
    </location>
</feature>
<proteinExistence type="predicted"/>
<evidence type="ECO:0000313" key="2">
    <source>
        <dbReference type="EMBL" id="MBA5604574.1"/>
    </source>
</evidence>
<dbReference type="Pfam" id="PF20250">
    <property type="entry name" value="FapA_N"/>
    <property type="match status" value="1"/>
</dbReference>
<keyword evidence="3" id="KW-1185">Reference proteome</keyword>
<dbReference type="InterPro" id="IPR046866">
    <property type="entry name" value="FapA_N"/>
</dbReference>
<dbReference type="PANTHER" id="PTHR38032">
    <property type="entry name" value="POLYMERASE-RELATED"/>
    <property type="match status" value="1"/>
</dbReference>
<name>A0A7W2EES8_9BURK</name>
<protein>
    <submittedName>
        <fullName evidence="2">DUF342 domain-containing protein</fullName>
    </submittedName>
</protein>